<reference evidence="2 3" key="1">
    <citation type="submission" date="2014-11" db="EMBL/GenBank/DDBJ databases">
        <authorList>
            <person name="Urmite Genomes Urmite Genomes"/>
        </authorList>
    </citation>
    <scope>NUCLEOTIDE SEQUENCE [LARGE SCALE GENOMIC DNA]</scope>
    <source>
        <strain evidence="2 3">Oc5</strain>
    </source>
</reference>
<feature type="chain" id="PRO_5039222960" description="DUF4878 domain-containing protein" evidence="1">
    <location>
        <begin position="18"/>
        <end position="146"/>
    </location>
</feature>
<dbReference type="EMBL" id="CDGG01000001">
    <property type="protein sequence ID" value="CEI81084.1"/>
    <property type="molecule type" value="Genomic_DNA"/>
</dbReference>
<organism evidence="2 3">
    <name type="scientific">Oceanobacillus oncorhynchi</name>
    <dbReference type="NCBI Taxonomy" id="545501"/>
    <lineage>
        <taxon>Bacteria</taxon>
        <taxon>Bacillati</taxon>
        <taxon>Bacillota</taxon>
        <taxon>Bacilli</taxon>
        <taxon>Bacillales</taxon>
        <taxon>Bacillaceae</taxon>
        <taxon>Oceanobacillus</taxon>
    </lineage>
</organism>
<evidence type="ECO:0008006" key="4">
    <source>
        <dbReference type="Google" id="ProtNLM"/>
    </source>
</evidence>
<feature type="signal peptide" evidence="1">
    <location>
        <begin position="1"/>
        <end position="17"/>
    </location>
</feature>
<accession>A0A0A1MMM5</accession>
<dbReference type="AlphaFoldDB" id="A0A0A1MMM5"/>
<dbReference type="PROSITE" id="PS51257">
    <property type="entry name" value="PROKAR_LIPOPROTEIN"/>
    <property type="match status" value="1"/>
</dbReference>
<evidence type="ECO:0000313" key="3">
    <source>
        <dbReference type="Proteomes" id="UP000040453"/>
    </source>
</evidence>
<gene>
    <name evidence="2" type="ORF">BN997_00900</name>
</gene>
<keyword evidence="3" id="KW-1185">Reference proteome</keyword>
<dbReference type="OrthoDB" id="2719974at2"/>
<sequence length="146" mass="16849">MKRLVLLMMICIPLFLAGCLSPNSARVVNDMYQAAIMEEEENVASYFSEEYLEEHPIDELTNELAEDARTMYGVNMMNITLIREKELQDDYIESTGLADNPDLSVVTAQTDEREVVVWTVERGSTRYTIIQGERYDFDTYNENVLE</sequence>
<keyword evidence="1" id="KW-0732">Signal</keyword>
<dbReference type="Proteomes" id="UP000040453">
    <property type="component" value="Unassembled WGS sequence"/>
</dbReference>
<name>A0A0A1MMM5_9BACI</name>
<evidence type="ECO:0000313" key="2">
    <source>
        <dbReference type="EMBL" id="CEI81084.1"/>
    </source>
</evidence>
<proteinExistence type="predicted"/>
<evidence type="ECO:0000256" key="1">
    <source>
        <dbReference type="SAM" id="SignalP"/>
    </source>
</evidence>
<dbReference type="RefSeq" id="WP_042529985.1">
    <property type="nucleotide sequence ID" value="NZ_CAXOIH010000003.1"/>
</dbReference>
<protein>
    <recommendedName>
        <fullName evidence="4">DUF4878 domain-containing protein</fullName>
    </recommendedName>
</protein>